<keyword evidence="2" id="KW-1185">Reference proteome</keyword>
<comment type="caution">
    <text evidence="1">The sequence shown here is derived from an EMBL/GenBank/DDBJ whole genome shotgun (WGS) entry which is preliminary data.</text>
</comment>
<dbReference type="Pfam" id="PF12710">
    <property type="entry name" value="HAD"/>
    <property type="match status" value="1"/>
</dbReference>
<dbReference type="SUPFAM" id="SSF56784">
    <property type="entry name" value="HAD-like"/>
    <property type="match status" value="1"/>
</dbReference>
<dbReference type="AlphaFoldDB" id="A0A365H5D4"/>
<proteinExistence type="predicted"/>
<dbReference type="RefSeq" id="WP_111867885.1">
    <property type="nucleotide sequence ID" value="NZ_QLYX01000006.1"/>
</dbReference>
<name>A0A365H5D4_9ACTN</name>
<sequence>MTTMHRLVLWNLDHTLVDVGRVTREAYAEAFQRVTGRPLVRLAPTAGRTESEIIFETLAFNDVETTDDHLPMFMAELARAFEGRRGDVRAHGRVLPGAKEALAAVGRLGNVVQTVLTGSIRDNAAVKATELGLGRYLDLEVGGYGSEVYPKGTLIELARTRASQKYGVPFDESAAWLRGDRVIATIYIADSAADVRAAQIARCPIVAVATGSATETELRDAGADVVLPTLGDTATVVRAVEYLTGRS</sequence>
<dbReference type="InterPro" id="IPR023198">
    <property type="entry name" value="PGP-like_dom2"/>
</dbReference>
<dbReference type="Proteomes" id="UP000251891">
    <property type="component" value="Unassembled WGS sequence"/>
</dbReference>
<accession>A0A365H5D4</accession>
<keyword evidence="1" id="KW-0378">Hydrolase</keyword>
<evidence type="ECO:0000313" key="1">
    <source>
        <dbReference type="EMBL" id="RAY14305.1"/>
    </source>
</evidence>
<dbReference type="PANTHER" id="PTHR43434:SF1">
    <property type="entry name" value="PHOSPHOGLYCOLATE PHOSPHATASE"/>
    <property type="match status" value="1"/>
</dbReference>
<dbReference type="GO" id="GO:0006281">
    <property type="term" value="P:DNA repair"/>
    <property type="evidence" value="ECO:0007669"/>
    <property type="project" value="TreeGrafter"/>
</dbReference>
<dbReference type="Gene3D" id="3.40.50.1000">
    <property type="entry name" value="HAD superfamily/HAD-like"/>
    <property type="match status" value="1"/>
</dbReference>
<protein>
    <submittedName>
        <fullName evidence="1">HAD family hydrolase</fullName>
    </submittedName>
</protein>
<dbReference type="EMBL" id="QLYX01000006">
    <property type="protein sequence ID" value="RAY14305.1"/>
    <property type="molecule type" value="Genomic_DNA"/>
</dbReference>
<dbReference type="PANTHER" id="PTHR43434">
    <property type="entry name" value="PHOSPHOGLYCOLATE PHOSPHATASE"/>
    <property type="match status" value="1"/>
</dbReference>
<dbReference type="InterPro" id="IPR023214">
    <property type="entry name" value="HAD_sf"/>
</dbReference>
<dbReference type="InterPro" id="IPR036412">
    <property type="entry name" value="HAD-like_sf"/>
</dbReference>
<gene>
    <name evidence="1" type="ORF">DPM19_15130</name>
</gene>
<dbReference type="Gene3D" id="1.10.150.240">
    <property type="entry name" value="Putative phosphatase, domain 2"/>
    <property type="match status" value="1"/>
</dbReference>
<dbReference type="GO" id="GO:0008967">
    <property type="term" value="F:phosphoglycolate phosphatase activity"/>
    <property type="evidence" value="ECO:0007669"/>
    <property type="project" value="TreeGrafter"/>
</dbReference>
<reference evidence="1 2" key="1">
    <citation type="submission" date="2018-06" db="EMBL/GenBank/DDBJ databases">
        <title>Actinomadura craniellae sp. nov. isolated from marine sponge Craniella sp.</title>
        <authorList>
            <person name="Li L."/>
            <person name="Xu Q.H."/>
            <person name="Lin H.W."/>
            <person name="Lu Y.H."/>
        </authorList>
    </citation>
    <scope>NUCLEOTIDE SEQUENCE [LARGE SCALE GENOMIC DNA]</scope>
    <source>
        <strain evidence="1 2">LHW63021</strain>
    </source>
</reference>
<dbReference type="InterPro" id="IPR050155">
    <property type="entry name" value="HAD-like_hydrolase_sf"/>
</dbReference>
<organism evidence="1 2">
    <name type="scientific">Actinomadura craniellae</name>
    <dbReference type="NCBI Taxonomy" id="2231787"/>
    <lineage>
        <taxon>Bacteria</taxon>
        <taxon>Bacillati</taxon>
        <taxon>Actinomycetota</taxon>
        <taxon>Actinomycetes</taxon>
        <taxon>Streptosporangiales</taxon>
        <taxon>Thermomonosporaceae</taxon>
        <taxon>Actinomadura</taxon>
    </lineage>
</organism>
<dbReference type="OrthoDB" id="9781769at2"/>
<evidence type="ECO:0000313" key="2">
    <source>
        <dbReference type="Proteomes" id="UP000251891"/>
    </source>
</evidence>